<evidence type="ECO:0000313" key="2">
    <source>
        <dbReference type="Proteomes" id="UP001362999"/>
    </source>
</evidence>
<keyword evidence="2" id="KW-1185">Reference proteome</keyword>
<accession>A0AAW0DME2</accession>
<dbReference type="AlphaFoldDB" id="A0AAW0DME2"/>
<gene>
    <name evidence="1" type="ORF">R3P38DRAFT_2852190</name>
</gene>
<protein>
    <submittedName>
        <fullName evidence="1">Uncharacterized protein</fullName>
    </submittedName>
</protein>
<dbReference type="Proteomes" id="UP001362999">
    <property type="component" value="Unassembled WGS sequence"/>
</dbReference>
<name>A0AAW0DME2_9AGAR</name>
<proteinExistence type="predicted"/>
<sequence>MYILSTLAIGLSRIPTTQGTTANLLYVGLLRETAYSDAATKSPPEAWAQPWNLSSQVYRLIECSLAEDGRRLYGMLLRQGDWIFHASYTRQILYCICAATYFCRLSHIIFEVLHMEVAWPASTHRCRCCSYVNLGCHWARRDATRWSTRLLLILMLSAQPVQRVKVFFGFFDSRNSEQACLVHD</sequence>
<dbReference type="EMBL" id="JAWWNJ010000006">
    <property type="protein sequence ID" value="KAK7053793.1"/>
    <property type="molecule type" value="Genomic_DNA"/>
</dbReference>
<reference evidence="1 2" key="1">
    <citation type="journal article" date="2024" name="J Genomics">
        <title>Draft genome sequencing and assembly of Favolaschia claudopus CIRM-BRFM 2984 isolated from oak limbs.</title>
        <authorList>
            <person name="Navarro D."/>
            <person name="Drula E."/>
            <person name="Chaduli D."/>
            <person name="Cazenave R."/>
            <person name="Ahrendt S."/>
            <person name="Wang J."/>
            <person name="Lipzen A."/>
            <person name="Daum C."/>
            <person name="Barry K."/>
            <person name="Grigoriev I.V."/>
            <person name="Favel A."/>
            <person name="Rosso M.N."/>
            <person name="Martin F."/>
        </authorList>
    </citation>
    <scope>NUCLEOTIDE SEQUENCE [LARGE SCALE GENOMIC DNA]</scope>
    <source>
        <strain evidence="1 2">CIRM-BRFM 2984</strain>
    </source>
</reference>
<comment type="caution">
    <text evidence="1">The sequence shown here is derived from an EMBL/GenBank/DDBJ whole genome shotgun (WGS) entry which is preliminary data.</text>
</comment>
<evidence type="ECO:0000313" key="1">
    <source>
        <dbReference type="EMBL" id="KAK7053793.1"/>
    </source>
</evidence>
<organism evidence="1 2">
    <name type="scientific">Favolaschia claudopus</name>
    <dbReference type="NCBI Taxonomy" id="2862362"/>
    <lineage>
        <taxon>Eukaryota</taxon>
        <taxon>Fungi</taxon>
        <taxon>Dikarya</taxon>
        <taxon>Basidiomycota</taxon>
        <taxon>Agaricomycotina</taxon>
        <taxon>Agaricomycetes</taxon>
        <taxon>Agaricomycetidae</taxon>
        <taxon>Agaricales</taxon>
        <taxon>Marasmiineae</taxon>
        <taxon>Mycenaceae</taxon>
        <taxon>Favolaschia</taxon>
    </lineage>
</organism>